<feature type="domain" description="Glycosyltransferase 2-like" evidence="1">
    <location>
        <begin position="14"/>
        <end position="55"/>
    </location>
</feature>
<proteinExistence type="predicted"/>
<sequence length="59" mass="6635">MLVVVRRIPPIDLSVCIVSWNVWEDLRTCLESLYGGENQVSFEVIVVDNGSTDPTISRL</sequence>
<accession>X0TIC9</accession>
<name>X0TIC9_9ZZZZ</name>
<evidence type="ECO:0000259" key="1">
    <source>
        <dbReference type="Pfam" id="PF00535"/>
    </source>
</evidence>
<dbReference type="Gene3D" id="3.90.550.10">
    <property type="entry name" value="Spore Coat Polysaccharide Biosynthesis Protein SpsA, Chain A"/>
    <property type="match status" value="1"/>
</dbReference>
<comment type="caution">
    <text evidence="2">The sequence shown here is derived from an EMBL/GenBank/DDBJ whole genome shotgun (WGS) entry which is preliminary data.</text>
</comment>
<dbReference type="EMBL" id="BARS01017725">
    <property type="protein sequence ID" value="GAF87006.1"/>
    <property type="molecule type" value="Genomic_DNA"/>
</dbReference>
<dbReference type="AlphaFoldDB" id="X0TIC9"/>
<dbReference type="InterPro" id="IPR001173">
    <property type="entry name" value="Glyco_trans_2-like"/>
</dbReference>
<dbReference type="Pfam" id="PF00535">
    <property type="entry name" value="Glycos_transf_2"/>
    <property type="match status" value="1"/>
</dbReference>
<protein>
    <recommendedName>
        <fullName evidence="1">Glycosyltransferase 2-like domain-containing protein</fullName>
    </recommendedName>
</protein>
<dbReference type="InterPro" id="IPR029044">
    <property type="entry name" value="Nucleotide-diphossugar_trans"/>
</dbReference>
<evidence type="ECO:0000313" key="2">
    <source>
        <dbReference type="EMBL" id="GAF87006.1"/>
    </source>
</evidence>
<dbReference type="SUPFAM" id="SSF53448">
    <property type="entry name" value="Nucleotide-diphospho-sugar transferases"/>
    <property type="match status" value="1"/>
</dbReference>
<reference evidence="2" key="1">
    <citation type="journal article" date="2014" name="Front. Microbiol.">
        <title>High frequency of phylogenetically diverse reductive dehalogenase-homologous genes in deep subseafloor sedimentary metagenomes.</title>
        <authorList>
            <person name="Kawai M."/>
            <person name="Futagami T."/>
            <person name="Toyoda A."/>
            <person name="Takaki Y."/>
            <person name="Nishi S."/>
            <person name="Hori S."/>
            <person name="Arai W."/>
            <person name="Tsubouchi T."/>
            <person name="Morono Y."/>
            <person name="Uchiyama I."/>
            <person name="Ito T."/>
            <person name="Fujiyama A."/>
            <person name="Inagaki F."/>
            <person name="Takami H."/>
        </authorList>
    </citation>
    <scope>NUCLEOTIDE SEQUENCE</scope>
    <source>
        <strain evidence="2">Expedition CK06-06</strain>
    </source>
</reference>
<gene>
    <name evidence="2" type="ORF">S01H1_28953</name>
</gene>
<organism evidence="2">
    <name type="scientific">marine sediment metagenome</name>
    <dbReference type="NCBI Taxonomy" id="412755"/>
    <lineage>
        <taxon>unclassified sequences</taxon>
        <taxon>metagenomes</taxon>
        <taxon>ecological metagenomes</taxon>
    </lineage>
</organism>
<feature type="non-terminal residue" evidence="2">
    <location>
        <position position="59"/>
    </location>
</feature>